<dbReference type="InterPro" id="IPR012944">
    <property type="entry name" value="SusD_RagB_dom"/>
</dbReference>
<keyword evidence="5" id="KW-0998">Cell outer membrane</keyword>
<dbReference type="EMBL" id="REFH01000011">
    <property type="protein sequence ID" value="RMA73127.1"/>
    <property type="molecule type" value="Genomic_DNA"/>
</dbReference>
<dbReference type="Gene3D" id="1.25.40.390">
    <property type="match status" value="1"/>
</dbReference>
<dbReference type="AlphaFoldDB" id="A0A3L9ZLS9"/>
<proteinExistence type="inferred from homology"/>
<protein>
    <submittedName>
        <fullName evidence="8">Putative outer membrane starch-binding protein</fullName>
    </submittedName>
</protein>
<comment type="caution">
    <text evidence="8">The sequence shown here is derived from an EMBL/GenBank/DDBJ whole genome shotgun (WGS) entry which is preliminary data.</text>
</comment>
<dbReference type="InterPro" id="IPR011990">
    <property type="entry name" value="TPR-like_helical_dom_sf"/>
</dbReference>
<evidence type="ECO:0000256" key="1">
    <source>
        <dbReference type="ARBA" id="ARBA00004442"/>
    </source>
</evidence>
<keyword evidence="4" id="KW-0472">Membrane</keyword>
<comment type="subcellular location">
    <subcellularLocation>
        <location evidence="1">Cell outer membrane</location>
    </subcellularLocation>
</comment>
<dbReference type="InterPro" id="IPR033985">
    <property type="entry name" value="SusD-like_N"/>
</dbReference>
<evidence type="ECO:0000256" key="5">
    <source>
        <dbReference type="ARBA" id="ARBA00023237"/>
    </source>
</evidence>
<sequence length="548" mass="62686">MITFKAYFNYRRIWIISPLLILGYFSSCSDDNLLEETPLSSVNDKAVLSSKAGFEAYITGLLYSAREEIIQDDTNYYDTNFAGTDVADSPGLEFQAYKNWSSYLTPIADPIKINWEWAYTKMIAQANTIIIYAEKPELKGIWKNEEEKNAIIAEARFFRAYTYNFLANLYGGVPIVDKVESSPKFDYVRASREEVYEFAKNDLIFASKWLPKTVNKTNEGRIVKAAADHLLTEVYLGLKQYQNAINSASDVIDSGLYQLMTKRFGVNMGQPGDVYSDLFTTGNLNRSSGNLESIYVWQFESFTKGGGGTRDGNRSIRNMAPFQVRIKDPNGLTQITTNELNRGVGRIRGTNYLIYDIWKQAGADIRNSKYNFRREFFYNNPSSKYFGQPILPVNIAEDSLRNLYPYPRKVEGTPWEGKNNNGMTEEDVYVFRLSETYLLRAEANFLSGSFQKAADDINLIRQRSNASLISSSDVSLDYILDERARELMYEERRRKTLTRMGVLVERVRKYGLLEITRSTVQDHHGLWPIPQEAIDANFGAILKQNPGY</sequence>
<dbReference type="RefSeq" id="WP_121926296.1">
    <property type="nucleotide sequence ID" value="NZ_CBCSGA010000023.1"/>
</dbReference>
<dbReference type="Proteomes" id="UP000280368">
    <property type="component" value="Unassembled WGS sequence"/>
</dbReference>
<name>A0A3L9ZLS9_9FLAO</name>
<evidence type="ECO:0000256" key="2">
    <source>
        <dbReference type="ARBA" id="ARBA00006275"/>
    </source>
</evidence>
<dbReference type="Pfam" id="PF07980">
    <property type="entry name" value="SusD_RagB"/>
    <property type="match status" value="1"/>
</dbReference>
<comment type="similarity">
    <text evidence="2">Belongs to the SusD family.</text>
</comment>
<feature type="domain" description="SusD-like N-terminal" evidence="7">
    <location>
        <begin position="43"/>
        <end position="236"/>
    </location>
</feature>
<dbReference type="SUPFAM" id="SSF48452">
    <property type="entry name" value="TPR-like"/>
    <property type="match status" value="1"/>
</dbReference>
<keyword evidence="9" id="KW-1185">Reference proteome</keyword>
<accession>A0A3L9ZLS9</accession>
<organism evidence="8 9">
    <name type="scientific">Flavobacterium weaverense</name>
    <dbReference type="NCBI Taxonomy" id="271156"/>
    <lineage>
        <taxon>Bacteria</taxon>
        <taxon>Pseudomonadati</taxon>
        <taxon>Bacteroidota</taxon>
        <taxon>Flavobacteriia</taxon>
        <taxon>Flavobacteriales</taxon>
        <taxon>Flavobacteriaceae</taxon>
        <taxon>Flavobacterium</taxon>
    </lineage>
</organism>
<evidence type="ECO:0000313" key="9">
    <source>
        <dbReference type="Proteomes" id="UP000280368"/>
    </source>
</evidence>
<reference evidence="8 9" key="1">
    <citation type="submission" date="2018-10" db="EMBL/GenBank/DDBJ databases">
        <title>Genomic Encyclopedia of Archaeal and Bacterial Type Strains, Phase II (KMG-II): from individual species to whole genera.</title>
        <authorList>
            <person name="Goeker M."/>
        </authorList>
    </citation>
    <scope>NUCLEOTIDE SEQUENCE [LARGE SCALE GENOMIC DNA]</scope>
    <source>
        <strain evidence="8 9">DSM 19727</strain>
    </source>
</reference>
<keyword evidence="3" id="KW-0732">Signal</keyword>
<feature type="domain" description="RagB/SusD" evidence="6">
    <location>
        <begin position="416"/>
        <end position="548"/>
    </location>
</feature>
<evidence type="ECO:0000256" key="3">
    <source>
        <dbReference type="ARBA" id="ARBA00022729"/>
    </source>
</evidence>
<evidence type="ECO:0000313" key="8">
    <source>
        <dbReference type="EMBL" id="RMA73127.1"/>
    </source>
</evidence>
<dbReference type="OrthoDB" id="5694214at2"/>
<gene>
    <name evidence="8" type="ORF">BC961_2733</name>
</gene>
<dbReference type="Pfam" id="PF14322">
    <property type="entry name" value="SusD-like_3"/>
    <property type="match status" value="1"/>
</dbReference>
<evidence type="ECO:0000259" key="7">
    <source>
        <dbReference type="Pfam" id="PF14322"/>
    </source>
</evidence>
<dbReference type="GO" id="GO:0009279">
    <property type="term" value="C:cell outer membrane"/>
    <property type="evidence" value="ECO:0007669"/>
    <property type="project" value="UniProtKB-SubCell"/>
</dbReference>
<evidence type="ECO:0000259" key="6">
    <source>
        <dbReference type="Pfam" id="PF07980"/>
    </source>
</evidence>
<evidence type="ECO:0000256" key="4">
    <source>
        <dbReference type="ARBA" id="ARBA00023136"/>
    </source>
</evidence>